<accession>A0A084SXW9</accession>
<dbReference type="AlphaFoldDB" id="A0A084SXW9"/>
<evidence type="ECO:0008006" key="4">
    <source>
        <dbReference type="Google" id="ProtNLM"/>
    </source>
</evidence>
<proteinExistence type="predicted"/>
<keyword evidence="1" id="KW-0472">Membrane</keyword>
<comment type="caution">
    <text evidence="2">The sequence shown here is derived from an EMBL/GenBank/DDBJ whole genome shotgun (WGS) entry which is preliminary data.</text>
</comment>
<evidence type="ECO:0000313" key="3">
    <source>
        <dbReference type="Proteomes" id="UP000028547"/>
    </source>
</evidence>
<protein>
    <recommendedName>
        <fullName evidence="4">STAS/SEC14 domain-containing protein</fullName>
    </recommendedName>
</protein>
<name>A0A084SXW9_9BACT</name>
<reference evidence="2 3" key="1">
    <citation type="submission" date="2014-07" db="EMBL/GenBank/DDBJ databases">
        <title>Draft Genome Sequence of Gephyronic Acid Producer, Cystobacter violaceus Strain Cb vi76.</title>
        <authorList>
            <person name="Stevens D.C."/>
            <person name="Young J."/>
            <person name="Carmichael R."/>
            <person name="Tan J."/>
            <person name="Taylor R.E."/>
        </authorList>
    </citation>
    <scope>NUCLEOTIDE SEQUENCE [LARGE SCALE GENOMIC DNA]</scope>
    <source>
        <strain evidence="2 3">Cb vi76</strain>
    </source>
</reference>
<evidence type="ECO:0000313" key="2">
    <source>
        <dbReference type="EMBL" id="KFA93304.1"/>
    </source>
</evidence>
<organism evidence="2 3">
    <name type="scientific">Archangium violaceum Cb vi76</name>
    <dbReference type="NCBI Taxonomy" id="1406225"/>
    <lineage>
        <taxon>Bacteria</taxon>
        <taxon>Pseudomonadati</taxon>
        <taxon>Myxococcota</taxon>
        <taxon>Myxococcia</taxon>
        <taxon>Myxococcales</taxon>
        <taxon>Cystobacterineae</taxon>
        <taxon>Archangiaceae</taxon>
        <taxon>Archangium</taxon>
    </lineage>
</organism>
<sequence>MAPMNRAAPFTFDDSLWPLLGVRLTGELSRQEFEAYLDRSTQYLQRGERHVCIFDLSALWLLSSEQRQRHALWLEKNAALMRRTLLGLAYVITSPTVVLTMSVIFHFRPPPVPYTLVTRLDAARAWAAWHLEESGLGAQAERVRSHLYEGMFAGTGSGCGPAQLSGPC</sequence>
<dbReference type="Proteomes" id="UP000028547">
    <property type="component" value="Unassembled WGS sequence"/>
</dbReference>
<keyword evidence="1" id="KW-1133">Transmembrane helix</keyword>
<keyword evidence="1" id="KW-0812">Transmembrane</keyword>
<gene>
    <name evidence="2" type="ORF">Q664_09995</name>
</gene>
<feature type="transmembrane region" description="Helical" evidence="1">
    <location>
        <begin position="85"/>
        <end position="107"/>
    </location>
</feature>
<dbReference type="EMBL" id="JPMI01000057">
    <property type="protein sequence ID" value="KFA93304.1"/>
    <property type="molecule type" value="Genomic_DNA"/>
</dbReference>
<evidence type="ECO:0000256" key="1">
    <source>
        <dbReference type="SAM" id="Phobius"/>
    </source>
</evidence>